<dbReference type="GO" id="GO:0007010">
    <property type="term" value="P:cytoskeleton organization"/>
    <property type="evidence" value="ECO:0007669"/>
    <property type="project" value="TreeGrafter"/>
</dbReference>
<evidence type="ECO:0000256" key="5">
    <source>
        <dbReference type="ARBA" id="ARBA00022658"/>
    </source>
</evidence>
<dbReference type="InterPro" id="IPR037742">
    <property type="entry name" value="FDG4_N_PH"/>
</dbReference>
<dbReference type="InterPro" id="IPR013083">
    <property type="entry name" value="Znf_RING/FYVE/PHD"/>
</dbReference>
<keyword evidence="7" id="KW-0677">Repeat</keyword>
<dbReference type="PROSITE" id="PS50119">
    <property type="entry name" value="ZF_BBOX"/>
    <property type="match status" value="1"/>
</dbReference>
<name>A0A8B9FCD8_9PSIT</name>
<dbReference type="Pfam" id="PF00621">
    <property type="entry name" value="RhoGEF"/>
    <property type="match status" value="1"/>
</dbReference>
<dbReference type="GO" id="GO:0005737">
    <property type="term" value="C:cytoplasm"/>
    <property type="evidence" value="ECO:0007669"/>
    <property type="project" value="TreeGrafter"/>
</dbReference>
<reference evidence="18" key="2">
    <citation type="submission" date="2025-09" db="UniProtKB">
        <authorList>
            <consortium name="Ensembl"/>
        </authorList>
    </citation>
    <scope>IDENTIFICATION</scope>
</reference>
<keyword evidence="19" id="KW-1185">Reference proteome</keyword>
<dbReference type="Ensembl" id="ENSACOT00000005805.1">
    <property type="protein sequence ID" value="ENSACOP00000005601.1"/>
    <property type="gene ID" value="ENSACOG00000003810.1"/>
</dbReference>
<keyword evidence="10" id="KW-0206">Cytoskeleton</keyword>
<dbReference type="PANTHER" id="PTHR12673">
    <property type="entry name" value="FACIOGENITAL DYSPLASIA PROTEIN"/>
    <property type="match status" value="1"/>
</dbReference>
<evidence type="ECO:0000259" key="17">
    <source>
        <dbReference type="PROSITE" id="PS50178"/>
    </source>
</evidence>
<dbReference type="Gene3D" id="2.30.29.30">
    <property type="entry name" value="Pleckstrin-homology domain (PH domain)/Phosphotyrosine-binding domain (PTB)"/>
    <property type="match status" value="1"/>
</dbReference>
<dbReference type="GO" id="GO:0005085">
    <property type="term" value="F:guanyl-nucleotide exchange factor activity"/>
    <property type="evidence" value="ECO:0007669"/>
    <property type="project" value="UniProtKB-KW"/>
</dbReference>
<dbReference type="GO" id="GO:0042995">
    <property type="term" value="C:cell projection"/>
    <property type="evidence" value="ECO:0007669"/>
    <property type="project" value="UniProtKB-SubCell"/>
</dbReference>
<feature type="region of interest" description="Disordered" evidence="13">
    <location>
        <begin position="119"/>
        <end position="146"/>
    </location>
</feature>
<dbReference type="GO" id="GO:0046847">
    <property type="term" value="P:filopodium assembly"/>
    <property type="evidence" value="ECO:0007669"/>
    <property type="project" value="TreeGrafter"/>
</dbReference>
<feature type="domain" description="B box-type" evidence="16">
    <location>
        <begin position="684"/>
        <end position="734"/>
    </location>
</feature>
<feature type="compositionally biased region" description="Basic and acidic residues" evidence="13">
    <location>
        <begin position="305"/>
        <end position="328"/>
    </location>
</feature>
<evidence type="ECO:0000259" key="14">
    <source>
        <dbReference type="PROSITE" id="PS50003"/>
    </source>
</evidence>
<evidence type="ECO:0000256" key="10">
    <source>
        <dbReference type="ARBA" id="ARBA00023212"/>
    </source>
</evidence>
<evidence type="ECO:0000256" key="11">
    <source>
        <dbReference type="ARBA" id="ARBA00023273"/>
    </source>
</evidence>
<dbReference type="FunFam" id="2.30.29.30:FF:000113">
    <property type="entry name" value="FYVE, RhoGEF and PH domain-containing protein 4"/>
    <property type="match status" value="1"/>
</dbReference>
<proteinExistence type="predicted"/>
<evidence type="ECO:0000256" key="9">
    <source>
        <dbReference type="ARBA" id="ARBA00022833"/>
    </source>
</evidence>
<dbReference type="InterPro" id="IPR017455">
    <property type="entry name" value="Znf_FYVE-rel"/>
</dbReference>
<reference evidence="18" key="1">
    <citation type="submission" date="2025-08" db="UniProtKB">
        <authorList>
            <consortium name="Ensembl"/>
        </authorList>
    </citation>
    <scope>IDENTIFICATION</scope>
</reference>
<feature type="compositionally biased region" description="Polar residues" evidence="13">
    <location>
        <begin position="240"/>
        <end position="253"/>
    </location>
</feature>
<dbReference type="SMART" id="SM00325">
    <property type="entry name" value="RhoGEF"/>
    <property type="match status" value="1"/>
</dbReference>
<feature type="domain" description="FYVE-type" evidence="17">
    <location>
        <begin position="683"/>
        <end position="743"/>
    </location>
</feature>
<feature type="region of interest" description="Disordered" evidence="13">
    <location>
        <begin position="302"/>
        <end position="328"/>
    </location>
</feature>
<evidence type="ECO:0000256" key="2">
    <source>
        <dbReference type="ARBA" id="ARBA00004316"/>
    </source>
</evidence>
<protein>
    <submittedName>
        <fullName evidence="18">FYVE, RhoGEF and PH domain containing 4</fullName>
    </submittedName>
</protein>
<dbReference type="InterPro" id="IPR000219">
    <property type="entry name" value="DH_dom"/>
</dbReference>
<dbReference type="InterPro" id="IPR011011">
    <property type="entry name" value="Znf_FYVE_PHD"/>
</dbReference>
<dbReference type="FunFam" id="1.20.900.10:FF:000013">
    <property type="entry name" value="FYVE, RhoGEF and PH domain-containing protein 4"/>
    <property type="match status" value="1"/>
</dbReference>
<dbReference type="PROSITE" id="PS50178">
    <property type="entry name" value="ZF_FYVE"/>
    <property type="match status" value="1"/>
</dbReference>
<evidence type="ECO:0000256" key="3">
    <source>
        <dbReference type="ARBA" id="ARBA00022490"/>
    </source>
</evidence>
<dbReference type="CDD" id="cd15741">
    <property type="entry name" value="FYVE_FGD1_2_4"/>
    <property type="match status" value="1"/>
</dbReference>
<keyword evidence="6" id="KW-0479">Metal-binding</keyword>
<dbReference type="Gene3D" id="1.20.900.10">
    <property type="entry name" value="Dbl homology (DH) domain"/>
    <property type="match status" value="1"/>
</dbReference>
<accession>A0A8B9FCD8</accession>
<dbReference type="AlphaFoldDB" id="A0A8B9FCD8"/>
<evidence type="ECO:0000256" key="4">
    <source>
        <dbReference type="ARBA" id="ARBA00022553"/>
    </source>
</evidence>
<evidence type="ECO:0000259" key="15">
    <source>
        <dbReference type="PROSITE" id="PS50010"/>
    </source>
</evidence>
<dbReference type="InterPro" id="IPR000315">
    <property type="entry name" value="Znf_B-box"/>
</dbReference>
<dbReference type="CDD" id="cd00160">
    <property type="entry name" value="RhoGEF"/>
    <property type="match status" value="1"/>
</dbReference>
<dbReference type="SUPFAM" id="SSF48065">
    <property type="entry name" value="DBL homology domain (DH-domain)"/>
    <property type="match status" value="1"/>
</dbReference>
<evidence type="ECO:0000259" key="16">
    <source>
        <dbReference type="PROSITE" id="PS50119"/>
    </source>
</evidence>
<dbReference type="GO" id="GO:0005856">
    <property type="term" value="C:cytoskeleton"/>
    <property type="evidence" value="ECO:0007669"/>
    <property type="project" value="UniProtKB-SubCell"/>
</dbReference>
<evidence type="ECO:0000256" key="8">
    <source>
        <dbReference type="ARBA" id="ARBA00022771"/>
    </source>
</evidence>
<feature type="domain" description="PH" evidence="14">
    <location>
        <begin position="545"/>
        <end position="644"/>
    </location>
</feature>
<dbReference type="Pfam" id="PF00169">
    <property type="entry name" value="PH"/>
    <property type="match status" value="1"/>
</dbReference>
<dbReference type="SUPFAM" id="SSF57903">
    <property type="entry name" value="FYVE/PHD zinc finger"/>
    <property type="match status" value="1"/>
</dbReference>
<keyword evidence="4" id="KW-0597">Phosphoprotein</keyword>
<feature type="region of interest" description="Disordered" evidence="13">
    <location>
        <begin position="177"/>
        <end position="210"/>
    </location>
</feature>
<feature type="region of interest" description="Disordered" evidence="13">
    <location>
        <begin position="68"/>
        <end position="106"/>
    </location>
</feature>
<evidence type="ECO:0000313" key="18">
    <source>
        <dbReference type="Ensembl" id="ENSACOP00000005601.1"/>
    </source>
</evidence>
<keyword evidence="11" id="KW-0966">Cell projection</keyword>
<dbReference type="GO" id="GO:0008270">
    <property type="term" value="F:zinc ion binding"/>
    <property type="evidence" value="ECO:0007669"/>
    <property type="project" value="UniProtKB-KW"/>
</dbReference>
<dbReference type="SMART" id="SM00064">
    <property type="entry name" value="FYVE"/>
    <property type="match status" value="1"/>
</dbReference>
<feature type="domain" description="DH" evidence="15">
    <location>
        <begin position="329"/>
        <end position="516"/>
    </location>
</feature>
<dbReference type="Proteomes" id="UP000694522">
    <property type="component" value="Unplaced"/>
</dbReference>
<dbReference type="InterPro" id="IPR000306">
    <property type="entry name" value="Znf_FYVE"/>
</dbReference>
<dbReference type="InterPro" id="IPR035899">
    <property type="entry name" value="DBL_dom_sf"/>
</dbReference>
<dbReference type="PANTHER" id="PTHR12673:SF98">
    <property type="entry name" value="FYVE, RHOGEF AND PH DOMAIN-CONTAINING PROTEIN 4"/>
    <property type="match status" value="1"/>
</dbReference>
<dbReference type="InterPro" id="IPR051092">
    <property type="entry name" value="FYVE_RhoGEF_PH"/>
</dbReference>
<feature type="region of interest" description="Disordered" evidence="13">
    <location>
        <begin position="227"/>
        <end position="253"/>
    </location>
</feature>
<evidence type="ECO:0000256" key="1">
    <source>
        <dbReference type="ARBA" id="ARBA00004245"/>
    </source>
</evidence>
<evidence type="ECO:0000256" key="6">
    <source>
        <dbReference type="ARBA" id="ARBA00022723"/>
    </source>
</evidence>
<evidence type="ECO:0000256" key="13">
    <source>
        <dbReference type="SAM" id="MobiDB-lite"/>
    </source>
</evidence>
<dbReference type="SMART" id="SM00233">
    <property type="entry name" value="PH"/>
    <property type="match status" value="1"/>
</dbReference>
<comment type="subcellular location">
    <subcellularLocation>
        <location evidence="2">Cell projection</location>
    </subcellularLocation>
    <subcellularLocation>
        <location evidence="1">Cytoplasm</location>
        <location evidence="1">Cytoskeleton</location>
    </subcellularLocation>
</comment>
<keyword evidence="5" id="KW-0344">Guanine-nucleotide releasing factor</keyword>
<keyword evidence="3" id="KW-0963">Cytoplasm</keyword>
<dbReference type="Pfam" id="PF01363">
    <property type="entry name" value="FYVE"/>
    <property type="match status" value="1"/>
</dbReference>
<keyword evidence="8 12" id="KW-0863">Zinc-finger</keyword>
<sequence length="745" mass="84843">MFLNTFCFIFSSSFFTNSSILNSILLGRNDTAEVFLYICFSGSSICPKSLILSRPCTAGGITRPVEQNVHNEAPQGINGSVPVKQYPRSASNPKPQVPPKPIHLQKVPPVTYQTPWHKALSNQKPRMEEETPAAVSGVAKEKSSKVSDLINRFEGGSSLNPSDLKKDSSVLHISKSQGRYGLTPAPQPKLPLQKQKHPLQKQGNGNTDKKTQVAQVHTANGVVAQDQMEDEDRRLPDHGSSVTTPVPDNAINSSLINGERESTSRESLQSLTACEGQMLNSCYRTPSSDTLLPSENETLEINTNMKEEPTEEISKQDQPVETKETDEQKRHKIASELLQTEKAYVSRLDLLDGVFYSRLLEEANRGSFPAEVINKIFSNISSINAFHSKFLLPELEKRMQEWTTTPRIGDILQKLAPFLKMYGEYVKNFDNAMELVKTWTERSPQFKFIIQDIQKEKVCGNLTLQHHMLEPVQRIPRYEMLLKDYLRKLPQDSLDWKDAEKSLEIISTAASHSNSAIRKMENLKKLLEIYEMLGEEEDIVNPSNELIKEGQILKLAARNTSAQERYLFLFNNMLLYCVPKFSLVGSKFSVRTRVGIDGMKIIETHNEEYPHTFQVSGKERTLELQASSEQDKEEWIKALQNTIEAFQQRNETFRNAIAKEYEDMPVEVSNAELGKRAPRWIRDNEVTMCMKCKEPFNALTRRRHHCRACGHVVCWKCSDYKAHLEYDGNKLNKVCKDCYHLHQQM</sequence>
<keyword evidence="9" id="KW-0862">Zinc</keyword>
<dbReference type="SUPFAM" id="SSF50729">
    <property type="entry name" value="PH domain-like"/>
    <property type="match status" value="1"/>
</dbReference>
<dbReference type="InterPro" id="IPR001849">
    <property type="entry name" value="PH_domain"/>
</dbReference>
<dbReference type="PROSITE" id="PS50003">
    <property type="entry name" value="PH_DOMAIN"/>
    <property type="match status" value="1"/>
</dbReference>
<evidence type="ECO:0000256" key="7">
    <source>
        <dbReference type="ARBA" id="ARBA00022737"/>
    </source>
</evidence>
<dbReference type="FunFam" id="3.30.40.10:FF:000061">
    <property type="entry name" value="FYVE, RhoGEF and PH domain containing 1"/>
    <property type="match status" value="1"/>
</dbReference>
<dbReference type="Gene3D" id="3.30.40.10">
    <property type="entry name" value="Zinc/RING finger domain, C3HC4 (zinc finger)"/>
    <property type="match status" value="1"/>
</dbReference>
<dbReference type="PROSITE" id="PS50010">
    <property type="entry name" value="DH_2"/>
    <property type="match status" value="1"/>
</dbReference>
<evidence type="ECO:0000313" key="19">
    <source>
        <dbReference type="Proteomes" id="UP000694522"/>
    </source>
</evidence>
<organism evidence="18 19">
    <name type="scientific">Amazona collaria</name>
    <name type="common">yellow-billed parrot</name>
    <dbReference type="NCBI Taxonomy" id="241587"/>
    <lineage>
        <taxon>Eukaryota</taxon>
        <taxon>Metazoa</taxon>
        <taxon>Chordata</taxon>
        <taxon>Craniata</taxon>
        <taxon>Vertebrata</taxon>
        <taxon>Euteleostomi</taxon>
        <taxon>Archelosauria</taxon>
        <taxon>Archosauria</taxon>
        <taxon>Dinosauria</taxon>
        <taxon>Saurischia</taxon>
        <taxon>Theropoda</taxon>
        <taxon>Coelurosauria</taxon>
        <taxon>Aves</taxon>
        <taxon>Neognathae</taxon>
        <taxon>Neoaves</taxon>
        <taxon>Telluraves</taxon>
        <taxon>Australaves</taxon>
        <taxon>Psittaciformes</taxon>
        <taxon>Psittacidae</taxon>
        <taxon>Amazona</taxon>
    </lineage>
</organism>
<dbReference type="CDD" id="cd15791">
    <property type="entry name" value="PH1_FDG4"/>
    <property type="match status" value="1"/>
</dbReference>
<evidence type="ECO:0000256" key="12">
    <source>
        <dbReference type="PROSITE-ProRule" id="PRU00024"/>
    </source>
</evidence>
<dbReference type="InterPro" id="IPR011993">
    <property type="entry name" value="PH-like_dom_sf"/>
</dbReference>